<accession>A0A7V7KYP4</accession>
<proteinExistence type="predicted"/>
<dbReference type="Gene3D" id="1.10.238.160">
    <property type="match status" value="1"/>
</dbReference>
<reference evidence="1 2" key="1">
    <citation type="submission" date="2018-07" db="EMBL/GenBank/DDBJ databases">
        <title>Pseudomonas laoshanensis sp. nov., isolated from soil.</title>
        <authorList>
            <person name="Sun J."/>
            <person name="Yu L."/>
            <person name="Wang M."/>
            <person name="Zhang C."/>
        </authorList>
    </citation>
    <scope>NUCLEOTIDE SEQUENCE [LARGE SCALE GENOMIC DNA]</scope>
    <source>
        <strain evidence="1 2">Y22</strain>
    </source>
</reference>
<dbReference type="InterPro" id="IPR010260">
    <property type="entry name" value="AlpA"/>
</dbReference>
<evidence type="ECO:0000313" key="2">
    <source>
        <dbReference type="Proteomes" id="UP000463138"/>
    </source>
</evidence>
<protein>
    <submittedName>
        <fullName evidence="1">AlpA family phage regulatory protein</fullName>
    </submittedName>
</protein>
<organism evidence="1 2">
    <name type="scientific">Halopseudomonas laoshanensis</name>
    <dbReference type="NCBI Taxonomy" id="2268758"/>
    <lineage>
        <taxon>Bacteria</taxon>
        <taxon>Pseudomonadati</taxon>
        <taxon>Pseudomonadota</taxon>
        <taxon>Gammaproteobacteria</taxon>
        <taxon>Pseudomonadales</taxon>
        <taxon>Pseudomonadaceae</taxon>
        <taxon>Halopseudomonas</taxon>
    </lineage>
</organism>
<dbReference type="AlphaFoldDB" id="A0A7V7KYP4"/>
<gene>
    <name evidence="1" type="ORF">DT594_02200</name>
</gene>
<dbReference type="RefSeq" id="WP_096346420.1">
    <property type="nucleotide sequence ID" value="NZ_JBHOFR010000003.1"/>
</dbReference>
<dbReference type="OrthoDB" id="8455288at2"/>
<sequence length="61" mass="6966">MTDLVLLNFHEVSDKVSLSRKSIYARIKNGEFPRQVKIGKASRWLKHEVEAWILNAAAGRS</sequence>
<dbReference type="EMBL" id="QOVF01000001">
    <property type="protein sequence ID" value="KAA0697002.1"/>
    <property type="molecule type" value="Genomic_DNA"/>
</dbReference>
<dbReference type="Pfam" id="PF05930">
    <property type="entry name" value="Phage_AlpA"/>
    <property type="match status" value="1"/>
</dbReference>
<comment type="caution">
    <text evidence="1">The sequence shown here is derived from an EMBL/GenBank/DDBJ whole genome shotgun (WGS) entry which is preliminary data.</text>
</comment>
<dbReference type="Proteomes" id="UP000463138">
    <property type="component" value="Unassembled WGS sequence"/>
</dbReference>
<keyword evidence="2" id="KW-1185">Reference proteome</keyword>
<evidence type="ECO:0000313" key="1">
    <source>
        <dbReference type="EMBL" id="KAA0697002.1"/>
    </source>
</evidence>
<name>A0A7V7KYP4_9GAMM</name>